<dbReference type="Pfam" id="PF01381">
    <property type="entry name" value="HTH_3"/>
    <property type="match status" value="1"/>
</dbReference>
<dbReference type="PANTHER" id="PTHR46558:SF4">
    <property type="entry name" value="DNA-BIDING PHAGE PROTEIN"/>
    <property type="match status" value="1"/>
</dbReference>
<gene>
    <name evidence="3" type="ORF">DWV56_03020</name>
</gene>
<protein>
    <submittedName>
        <fullName evidence="3">XRE family transcriptional regulator</fullName>
    </submittedName>
</protein>
<feature type="domain" description="HTH cro/C1-type" evidence="2">
    <location>
        <begin position="10"/>
        <end position="64"/>
    </location>
</feature>
<keyword evidence="1" id="KW-0238">DNA-binding</keyword>
<dbReference type="Gene3D" id="1.10.260.40">
    <property type="entry name" value="lambda repressor-like DNA-binding domains"/>
    <property type="match status" value="1"/>
</dbReference>
<evidence type="ECO:0000313" key="4">
    <source>
        <dbReference type="Proteomes" id="UP000284651"/>
    </source>
</evidence>
<evidence type="ECO:0000313" key="3">
    <source>
        <dbReference type="EMBL" id="RGW76111.1"/>
    </source>
</evidence>
<proteinExistence type="predicted"/>
<reference evidence="3 4" key="1">
    <citation type="submission" date="2018-08" db="EMBL/GenBank/DDBJ databases">
        <title>A genome reference for cultivated species of the human gut microbiota.</title>
        <authorList>
            <person name="Zou Y."/>
            <person name="Xue W."/>
            <person name="Luo G."/>
        </authorList>
    </citation>
    <scope>NUCLEOTIDE SEQUENCE [LARGE SCALE GENOMIC DNA]</scope>
    <source>
        <strain evidence="3 4">AF10-31</strain>
    </source>
</reference>
<dbReference type="InterPro" id="IPR001387">
    <property type="entry name" value="Cro/C1-type_HTH"/>
</dbReference>
<dbReference type="EMBL" id="QSAT01000006">
    <property type="protein sequence ID" value="RGW76111.1"/>
    <property type="molecule type" value="Genomic_DNA"/>
</dbReference>
<dbReference type="AlphaFoldDB" id="A0A413CX71"/>
<dbReference type="GO" id="GO:0003677">
    <property type="term" value="F:DNA binding"/>
    <property type="evidence" value="ECO:0007669"/>
    <property type="project" value="UniProtKB-KW"/>
</dbReference>
<dbReference type="SMART" id="SM00530">
    <property type="entry name" value="HTH_XRE"/>
    <property type="match status" value="1"/>
</dbReference>
<dbReference type="PROSITE" id="PS50943">
    <property type="entry name" value="HTH_CROC1"/>
    <property type="match status" value="1"/>
</dbReference>
<dbReference type="InterPro" id="IPR010982">
    <property type="entry name" value="Lambda_DNA-bd_dom_sf"/>
</dbReference>
<evidence type="ECO:0000259" key="2">
    <source>
        <dbReference type="PROSITE" id="PS50943"/>
    </source>
</evidence>
<dbReference type="CDD" id="cd00093">
    <property type="entry name" value="HTH_XRE"/>
    <property type="match status" value="1"/>
</dbReference>
<organism evidence="3 4">
    <name type="scientific">Holdemanella biformis</name>
    <dbReference type="NCBI Taxonomy" id="1735"/>
    <lineage>
        <taxon>Bacteria</taxon>
        <taxon>Bacillati</taxon>
        <taxon>Bacillota</taxon>
        <taxon>Erysipelotrichia</taxon>
        <taxon>Erysipelotrichales</taxon>
        <taxon>Erysipelotrichaceae</taxon>
        <taxon>Holdemanella</taxon>
    </lineage>
</organism>
<name>A0A413CX71_9FIRM</name>
<comment type="caution">
    <text evidence="3">The sequence shown here is derived from an EMBL/GenBank/DDBJ whole genome shotgun (WGS) entry which is preliminary data.</text>
</comment>
<accession>A0A413CX71</accession>
<dbReference type="Proteomes" id="UP000284651">
    <property type="component" value="Unassembled WGS sequence"/>
</dbReference>
<sequence length="113" mass="12589">MDRLSIGNKIKELRTKAGFNQSIIAEYLQVDQSLISKIEKGEREASTDVLKKLAELFGCKVSAIINEEEDISCLNVAFRTNGMSKADLNSIAVINRIALNLENMKRMLEGLSK</sequence>
<dbReference type="PANTHER" id="PTHR46558">
    <property type="entry name" value="TRACRIPTIONAL REGULATORY PROTEIN-RELATED-RELATED"/>
    <property type="match status" value="1"/>
</dbReference>
<evidence type="ECO:0000256" key="1">
    <source>
        <dbReference type="ARBA" id="ARBA00023125"/>
    </source>
</evidence>
<dbReference type="RefSeq" id="WP_118356844.1">
    <property type="nucleotide sequence ID" value="NZ_QSAT01000006.1"/>
</dbReference>
<dbReference type="SUPFAM" id="SSF47413">
    <property type="entry name" value="lambda repressor-like DNA-binding domains"/>
    <property type="match status" value="1"/>
</dbReference>